<comment type="caution">
    <text evidence="1">The sequence shown here is derived from an EMBL/GenBank/DDBJ whole genome shotgun (WGS) entry which is preliminary data.</text>
</comment>
<sequence length="437" mass="50698">MSEYYEGVGIFHQKSVLRTPQQNGVVERRNRTLGRSSTYNDDILERSSHISMGKKLCSLRTSASASTSEIQNPVQHQDQEIEGRTHFTKNHIIYDVLHLLINHVSGDPRDGPKIILQSNIVGNPSRPVLYQNTVSIRCCGVFPILNCPKSNQVLQKGLIEKAAGFQKPSKDEIHIFDRLEVWDISTRPFYVYGLSSKWIYKVKLDDMVIIFGILVAPVARLRPSDIPLPMRNQEYEHLPRGMSKCPFSDGDLQEYVFVSQPEDLKTRKNPTHAIMRDVRFQEEVRRELESAQFLERLNWFRAGHQEARQYFKLQWLNTSPCLDDVLNPFGALTAQRLRIWTSIKFLCTVDNKKCIAFCCKHVQTLALKHISHSSTLIREQVEYRVLNFTCGNKLSTCRYLPKAITKRRFEIFLLHTPWHEEFNPLKSQKRLQEGEDE</sequence>
<dbReference type="EMBL" id="BQNB010019034">
    <property type="protein sequence ID" value="GJT80908.1"/>
    <property type="molecule type" value="Genomic_DNA"/>
</dbReference>
<gene>
    <name evidence="1" type="ORF">Tco_1055250</name>
</gene>
<name>A0ABQ5GZ24_9ASTR</name>
<evidence type="ECO:0000313" key="1">
    <source>
        <dbReference type="EMBL" id="GJT80908.1"/>
    </source>
</evidence>
<reference evidence="1" key="1">
    <citation type="journal article" date="2022" name="Int. J. Mol. Sci.">
        <title>Draft Genome of Tanacetum Coccineum: Genomic Comparison of Closely Related Tanacetum-Family Plants.</title>
        <authorList>
            <person name="Yamashiro T."/>
            <person name="Shiraishi A."/>
            <person name="Nakayama K."/>
            <person name="Satake H."/>
        </authorList>
    </citation>
    <scope>NUCLEOTIDE SEQUENCE</scope>
</reference>
<keyword evidence="2" id="KW-1185">Reference proteome</keyword>
<dbReference type="Proteomes" id="UP001151760">
    <property type="component" value="Unassembled WGS sequence"/>
</dbReference>
<dbReference type="InterPro" id="IPR036397">
    <property type="entry name" value="RNaseH_sf"/>
</dbReference>
<organism evidence="1 2">
    <name type="scientific">Tanacetum coccineum</name>
    <dbReference type="NCBI Taxonomy" id="301880"/>
    <lineage>
        <taxon>Eukaryota</taxon>
        <taxon>Viridiplantae</taxon>
        <taxon>Streptophyta</taxon>
        <taxon>Embryophyta</taxon>
        <taxon>Tracheophyta</taxon>
        <taxon>Spermatophyta</taxon>
        <taxon>Magnoliopsida</taxon>
        <taxon>eudicotyledons</taxon>
        <taxon>Gunneridae</taxon>
        <taxon>Pentapetalae</taxon>
        <taxon>asterids</taxon>
        <taxon>campanulids</taxon>
        <taxon>Asterales</taxon>
        <taxon>Asteraceae</taxon>
        <taxon>Asteroideae</taxon>
        <taxon>Anthemideae</taxon>
        <taxon>Anthemidinae</taxon>
        <taxon>Tanacetum</taxon>
    </lineage>
</organism>
<evidence type="ECO:0000313" key="2">
    <source>
        <dbReference type="Proteomes" id="UP001151760"/>
    </source>
</evidence>
<dbReference type="SUPFAM" id="SSF53098">
    <property type="entry name" value="Ribonuclease H-like"/>
    <property type="match status" value="1"/>
</dbReference>
<accession>A0ABQ5GZ24</accession>
<protein>
    <submittedName>
        <fullName evidence="1">Retrovirus-related pol polyprotein from transposon TNT 1-94</fullName>
    </submittedName>
</protein>
<dbReference type="Gene3D" id="3.30.420.10">
    <property type="entry name" value="Ribonuclease H-like superfamily/Ribonuclease H"/>
    <property type="match status" value="1"/>
</dbReference>
<reference evidence="1" key="2">
    <citation type="submission" date="2022-01" db="EMBL/GenBank/DDBJ databases">
        <authorList>
            <person name="Yamashiro T."/>
            <person name="Shiraishi A."/>
            <person name="Satake H."/>
            <person name="Nakayama K."/>
        </authorList>
    </citation>
    <scope>NUCLEOTIDE SEQUENCE</scope>
</reference>
<proteinExistence type="predicted"/>
<dbReference type="InterPro" id="IPR012337">
    <property type="entry name" value="RNaseH-like_sf"/>
</dbReference>